<feature type="compositionally biased region" description="Acidic residues" evidence="1">
    <location>
        <begin position="272"/>
        <end position="282"/>
    </location>
</feature>
<feature type="compositionally biased region" description="Polar residues" evidence="1">
    <location>
        <begin position="287"/>
        <end position="298"/>
    </location>
</feature>
<keyword evidence="3" id="KW-1185">Reference proteome</keyword>
<dbReference type="Proteomes" id="UP000016931">
    <property type="component" value="Unassembled WGS sequence"/>
</dbReference>
<feature type="compositionally biased region" description="Polar residues" evidence="1">
    <location>
        <begin position="192"/>
        <end position="202"/>
    </location>
</feature>
<feature type="compositionally biased region" description="Low complexity" evidence="1">
    <location>
        <begin position="302"/>
        <end position="311"/>
    </location>
</feature>
<sequence>MVALLQHILIGSHDRRGAWATSNSLIKVAGCGISKFHPHCDLIHSIAKTSASGHVSSFTNNGHPLLCPRPYNSPRPQKPIHNAFSSTSFSARRTGRIMADPNDYSRYFSNAQDVQRRRQAEEELILRAHRQAQDEAERRKIEEAHADRFQLSGSGRPRPAPGRKMSSPQNSAAARHGIRKSSKATPRPSDPQPAQRTETSELYESFMRARAQRGGRARFTEKDLNLASNYGTRTGQGNWNGPSRPQQRAYRRPSPPAPAAKTYRPSKFVEELSSDSGDDEEMPPPTSARSPLYNNVSRTDTRPAAAATAPRKNGLFSLNPPTPRSPGGGLFGSKSPTRPTTSYGEGLFTSSYRAPLAEPAAPSAKRRTPPQQEYHEEVDFSGLDEETIEAILMNSRAKRDALGGNRRARFGIPCFPSQGKKKNAMTRPMPNPNYGFEDVDEDHYARPIGPGAASYGIQRRNAIRRPGANTGAFGVAGQSHLARSNATRQPHVNSGTQGRAGVSGVLRNNARYEPSTNAGMFGTAGVSGVQRRNRVDPRPSGGRYGFVQRPAGATHQAPRNQGERAGGGFGTVWDGKGRRRSARNLSGK</sequence>
<feature type="compositionally biased region" description="Polar residues" evidence="1">
    <location>
        <begin position="226"/>
        <end position="241"/>
    </location>
</feature>
<feature type="compositionally biased region" description="Polar residues" evidence="1">
    <location>
        <begin position="334"/>
        <end position="352"/>
    </location>
</feature>
<name>M3ASP1_SPHMS</name>
<feature type="region of interest" description="Disordered" evidence="1">
    <location>
        <begin position="478"/>
        <end position="588"/>
    </location>
</feature>
<feature type="compositionally biased region" description="Polar residues" evidence="1">
    <location>
        <begin position="481"/>
        <end position="497"/>
    </location>
</feature>
<accession>M3ASP1</accession>
<dbReference type="EMBL" id="KB456271">
    <property type="protein sequence ID" value="EMF08519.1"/>
    <property type="molecule type" value="Genomic_DNA"/>
</dbReference>
<evidence type="ECO:0000313" key="3">
    <source>
        <dbReference type="Proteomes" id="UP000016931"/>
    </source>
</evidence>
<organism evidence="2 3">
    <name type="scientific">Sphaerulina musiva (strain SO2202)</name>
    <name type="common">Poplar stem canker fungus</name>
    <name type="synonym">Septoria musiva</name>
    <dbReference type="NCBI Taxonomy" id="692275"/>
    <lineage>
        <taxon>Eukaryota</taxon>
        <taxon>Fungi</taxon>
        <taxon>Dikarya</taxon>
        <taxon>Ascomycota</taxon>
        <taxon>Pezizomycotina</taxon>
        <taxon>Dothideomycetes</taxon>
        <taxon>Dothideomycetidae</taxon>
        <taxon>Mycosphaerellales</taxon>
        <taxon>Mycosphaerellaceae</taxon>
        <taxon>Sphaerulina</taxon>
    </lineage>
</organism>
<dbReference type="RefSeq" id="XP_016756640.1">
    <property type="nucleotide sequence ID" value="XM_016907842.1"/>
</dbReference>
<evidence type="ECO:0000313" key="2">
    <source>
        <dbReference type="EMBL" id="EMF08519.1"/>
    </source>
</evidence>
<dbReference type="GeneID" id="27904979"/>
<reference evidence="2 3" key="1">
    <citation type="journal article" date="2012" name="PLoS Pathog.">
        <title>Diverse lifestyles and strategies of plant pathogenesis encoded in the genomes of eighteen Dothideomycetes fungi.</title>
        <authorList>
            <person name="Ohm R.A."/>
            <person name="Feau N."/>
            <person name="Henrissat B."/>
            <person name="Schoch C.L."/>
            <person name="Horwitz B.A."/>
            <person name="Barry K.W."/>
            <person name="Condon B.J."/>
            <person name="Copeland A.C."/>
            <person name="Dhillon B."/>
            <person name="Glaser F."/>
            <person name="Hesse C.N."/>
            <person name="Kosti I."/>
            <person name="LaButti K."/>
            <person name="Lindquist E.A."/>
            <person name="Lucas S."/>
            <person name="Salamov A.A."/>
            <person name="Bradshaw R.E."/>
            <person name="Ciuffetti L."/>
            <person name="Hamelin R.C."/>
            <person name="Kema G.H.J."/>
            <person name="Lawrence C."/>
            <person name="Scott J.A."/>
            <person name="Spatafora J.W."/>
            <person name="Turgeon B.G."/>
            <person name="de Wit P.J.G.M."/>
            <person name="Zhong S."/>
            <person name="Goodwin S.B."/>
            <person name="Grigoriev I.V."/>
        </authorList>
    </citation>
    <scope>NUCLEOTIDE SEQUENCE [LARGE SCALE GENOMIC DNA]</scope>
    <source>
        <strain evidence="2 3">SO2202</strain>
    </source>
</reference>
<dbReference type="AlphaFoldDB" id="M3ASP1"/>
<protein>
    <submittedName>
        <fullName evidence="2">Uncharacterized protein</fullName>
    </submittedName>
</protein>
<evidence type="ECO:0000256" key="1">
    <source>
        <dbReference type="SAM" id="MobiDB-lite"/>
    </source>
</evidence>
<dbReference type="HOGENOM" id="CLU_463936_0_0_1"/>
<gene>
    <name evidence="2" type="ORF">SEPMUDRAFT_159395</name>
</gene>
<proteinExistence type="predicted"/>
<feature type="region of interest" description="Disordered" evidence="1">
    <location>
        <begin position="143"/>
        <end position="378"/>
    </location>
</feature>